<protein>
    <submittedName>
        <fullName evidence="2">Uncharacterized protein</fullName>
    </submittedName>
</protein>
<organism evidence="2 3">
    <name type="scientific">Characodon lateralis</name>
    <dbReference type="NCBI Taxonomy" id="208331"/>
    <lineage>
        <taxon>Eukaryota</taxon>
        <taxon>Metazoa</taxon>
        <taxon>Chordata</taxon>
        <taxon>Craniata</taxon>
        <taxon>Vertebrata</taxon>
        <taxon>Euteleostomi</taxon>
        <taxon>Actinopterygii</taxon>
        <taxon>Neopterygii</taxon>
        <taxon>Teleostei</taxon>
        <taxon>Neoteleostei</taxon>
        <taxon>Acanthomorphata</taxon>
        <taxon>Ovalentaria</taxon>
        <taxon>Atherinomorphae</taxon>
        <taxon>Cyprinodontiformes</taxon>
        <taxon>Goodeidae</taxon>
        <taxon>Characodon</taxon>
    </lineage>
</organism>
<feature type="compositionally biased region" description="Basic and acidic residues" evidence="1">
    <location>
        <begin position="59"/>
        <end position="69"/>
    </location>
</feature>
<evidence type="ECO:0000313" key="3">
    <source>
        <dbReference type="Proteomes" id="UP001352852"/>
    </source>
</evidence>
<feature type="region of interest" description="Disordered" evidence="1">
    <location>
        <begin position="9"/>
        <end position="69"/>
    </location>
</feature>
<comment type="caution">
    <text evidence="2">The sequence shown here is derived from an EMBL/GenBank/DDBJ whole genome shotgun (WGS) entry which is preliminary data.</text>
</comment>
<evidence type="ECO:0000313" key="2">
    <source>
        <dbReference type="EMBL" id="MED6270263.1"/>
    </source>
</evidence>
<keyword evidence="3" id="KW-1185">Reference proteome</keyword>
<evidence type="ECO:0000256" key="1">
    <source>
        <dbReference type="SAM" id="MobiDB-lite"/>
    </source>
</evidence>
<gene>
    <name evidence="2" type="ORF">CHARACLAT_008506</name>
</gene>
<dbReference type="Proteomes" id="UP001352852">
    <property type="component" value="Unassembled WGS sequence"/>
</dbReference>
<sequence>MVFICFSQATPAAEDPIAPTPTRTAPAGEHKDARKASTRRLKMGYDICVTQPSSPKKQGPKDGKRSSGP</sequence>
<proteinExistence type="predicted"/>
<accession>A0ABU7D530</accession>
<dbReference type="EMBL" id="JAHUTJ010016891">
    <property type="protein sequence ID" value="MED6270263.1"/>
    <property type="molecule type" value="Genomic_DNA"/>
</dbReference>
<reference evidence="2 3" key="1">
    <citation type="submission" date="2021-06" db="EMBL/GenBank/DDBJ databases">
        <authorList>
            <person name="Palmer J.M."/>
        </authorList>
    </citation>
    <scope>NUCLEOTIDE SEQUENCE [LARGE SCALE GENOMIC DNA]</scope>
    <source>
        <strain evidence="2 3">CL_MEX2019</strain>
        <tissue evidence="2">Muscle</tissue>
    </source>
</reference>
<name>A0ABU7D530_9TELE</name>